<dbReference type="InterPro" id="IPR036322">
    <property type="entry name" value="WD40_repeat_dom_sf"/>
</dbReference>
<gene>
    <name evidence="5" type="primary">g4367</name>
    <name evidence="5" type="ORF">VP750_LOCUS3725</name>
</gene>
<keyword evidence="6" id="KW-1185">Reference proteome</keyword>
<comment type="caution">
    <text evidence="5">The sequence shown here is derived from an EMBL/GenBank/DDBJ whole genome shotgun (WGS) entry which is preliminary data.</text>
</comment>
<protein>
    <submittedName>
        <fullName evidence="5">G4367 protein</fullName>
    </submittedName>
</protein>
<dbReference type="Proteomes" id="UP001497392">
    <property type="component" value="Unassembled WGS sequence"/>
</dbReference>
<organism evidence="5 6">
    <name type="scientific">Coccomyxa viridis</name>
    <dbReference type="NCBI Taxonomy" id="1274662"/>
    <lineage>
        <taxon>Eukaryota</taxon>
        <taxon>Viridiplantae</taxon>
        <taxon>Chlorophyta</taxon>
        <taxon>core chlorophytes</taxon>
        <taxon>Trebouxiophyceae</taxon>
        <taxon>Trebouxiophyceae incertae sedis</taxon>
        <taxon>Coccomyxaceae</taxon>
        <taxon>Coccomyxa</taxon>
    </lineage>
</organism>
<dbReference type="InterPro" id="IPR001680">
    <property type="entry name" value="WD40_rpt"/>
</dbReference>
<name>A0ABP1FSV9_9CHLO</name>
<accession>A0ABP1FSV9</accession>
<dbReference type="PANTHER" id="PTHR12442">
    <property type="entry name" value="DYNEIN INTERMEDIATE CHAIN"/>
    <property type="match status" value="1"/>
</dbReference>
<evidence type="ECO:0000313" key="5">
    <source>
        <dbReference type="EMBL" id="CAL5222066.1"/>
    </source>
</evidence>
<dbReference type="InterPro" id="IPR050687">
    <property type="entry name" value="Dynein_IC"/>
</dbReference>
<comment type="subcellular location">
    <subcellularLocation>
        <location evidence="1">Cytoplasm</location>
    </subcellularLocation>
</comment>
<dbReference type="Pfam" id="PF00400">
    <property type="entry name" value="WD40"/>
    <property type="match status" value="1"/>
</dbReference>
<reference evidence="5 6" key="1">
    <citation type="submission" date="2024-06" db="EMBL/GenBank/DDBJ databases">
        <authorList>
            <person name="Kraege A."/>
            <person name="Thomma B."/>
        </authorList>
    </citation>
    <scope>NUCLEOTIDE SEQUENCE [LARGE SCALE GENOMIC DNA]</scope>
</reference>
<dbReference type="PANTHER" id="PTHR12442:SF5">
    <property type="entry name" value="DYNEIN AXONEMAL INTERMEDIATE CHAIN 3"/>
    <property type="match status" value="1"/>
</dbReference>
<dbReference type="SMART" id="SM00320">
    <property type="entry name" value="WD40"/>
    <property type="match status" value="4"/>
</dbReference>
<evidence type="ECO:0000256" key="4">
    <source>
        <dbReference type="ARBA" id="ARBA00022737"/>
    </source>
</evidence>
<evidence type="ECO:0000256" key="3">
    <source>
        <dbReference type="ARBA" id="ARBA00022574"/>
    </source>
</evidence>
<keyword evidence="4" id="KW-0677">Repeat</keyword>
<evidence type="ECO:0000313" key="6">
    <source>
        <dbReference type="Proteomes" id="UP001497392"/>
    </source>
</evidence>
<keyword evidence="2" id="KW-0963">Cytoplasm</keyword>
<proteinExistence type="predicted"/>
<dbReference type="InterPro" id="IPR015943">
    <property type="entry name" value="WD40/YVTN_repeat-like_dom_sf"/>
</dbReference>
<dbReference type="EMBL" id="CAXHTA020000006">
    <property type="protein sequence ID" value="CAL5222066.1"/>
    <property type="molecule type" value="Genomic_DNA"/>
</dbReference>
<evidence type="ECO:0000256" key="2">
    <source>
        <dbReference type="ARBA" id="ARBA00022490"/>
    </source>
</evidence>
<dbReference type="SUPFAM" id="SSF50978">
    <property type="entry name" value="WD40 repeat-like"/>
    <property type="match status" value="1"/>
</dbReference>
<dbReference type="Gene3D" id="2.130.10.10">
    <property type="entry name" value="YVTN repeat-like/Quinoprotein amine dehydrogenase"/>
    <property type="match status" value="2"/>
</dbReference>
<sequence length="565" mass="62034">MSFRDASSQTEGPQDLDEATKTDILESFAMELFLTSNHSFDVWHDDLGSLAEDDPLVASGTSASLSELQSFTDMNSSQGRCVAALQWVPARKGAIAMTCTLPPREAEEHFGILVWTFAVLMHPEFILEAPIEVTCFDFNSGQPNIVVGGCCNGQIVMWDYSRHNNPAQAAGGMQEVEAEGRKGTSATVSKPRMHPSICMSSIDHSHIGTATDVQWLSSVTFSKEGATAQQGGTEDKLQTSYIASTALDGKVLFWDCTYALSYQGEGDIESPWKPACIVALRALEVDTLGLACTRISIPNPVSSLKLLASSLLGDIISCSYSAAETEDGKKPGQSRPQTGSNCHFGCILTLQRSPFLPHIVLSAGGYDWALYQDHFLEAPLMRSPYAPVQYTCAAWSPTRPGCLASGREDGIVEVWDLLDRWNEPVISCTVSMAMVTSLCFSPQEEQPDSSAKPASHKQYLAVGSSVGLLHLMEVPRYLRKRAHNELSAMEELMQQHVQVAEYMAKSMARSTEDMLKKVKEPSPYDVPKFTLPPLTEEEQRIAELEYMKLEAFYRAEWGLKPGETL</sequence>
<evidence type="ECO:0000256" key="1">
    <source>
        <dbReference type="ARBA" id="ARBA00004496"/>
    </source>
</evidence>
<keyword evidence="3" id="KW-0853">WD repeat</keyword>